<dbReference type="OrthoDB" id="9800955at2"/>
<dbReference type="Pfam" id="PF13004">
    <property type="entry name" value="BACON"/>
    <property type="match status" value="1"/>
</dbReference>
<proteinExistence type="predicted"/>
<dbReference type="EMBL" id="RQYF01000002">
    <property type="protein sequence ID" value="RRD93241.1"/>
    <property type="molecule type" value="Genomic_DNA"/>
</dbReference>
<gene>
    <name evidence="3" type="ORF">EII33_01175</name>
</gene>
<dbReference type="AlphaFoldDB" id="A0A3P2ACT2"/>
<dbReference type="InterPro" id="IPR024361">
    <property type="entry name" value="BACON"/>
</dbReference>
<keyword evidence="4" id="KW-1185">Reference proteome</keyword>
<dbReference type="PROSITE" id="PS51257">
    <property type="entry name" value="PROKAR_LIPOPROTEIN"/>
    <property type="match status" value="1"/>
</dbReference>
<accession>A0A3P2ACT2</accession>
<dbReference type="CDD" id="cd14948">
    <property type="entry name" value="BACON"/>
    <property type="match status" value="1"/>
</dbReference>
<dbReference type="InterPro" id="IPR020864">
    <property type="entry name" value="MACPF"/>
</dbReference>
<sequence>MKAMFNKKMAMIGMIMFILCGIISCDDDEFATRLEIGEDVLAEGIEAEIDGKIATLNISSNDNWTIDVPKDASHWVYLPVNSGQGDQNVLVNIDANFGSSAGRSTTLTITAGDIVKKVTVTQVPTFNGQTVSNDDETADYIKIAATKGVGMGLNLGRLTTKNSVINLKALDKLQQLNNAEYSAYFTYNKQAKASAQGAVIDSVDTKKDSLGVALSFDINYGNFKLNIGGAYHGDESKNHYKTEYRYGATYNIATASADVPSLTALYNDASASKDPADNEQLLKRSLLTPGFIDAKKTVEDAYAENDEDDFNDAVEDLVGKYGPVVISGCDLGGSVSLWMKYNRDSIAEIMHVDTAHVNAALNVGLLKMQGKIEVSYKKEGIQIFESSAFKYNIAGGAKVAQDNVSSVLSVKRKKGDNDKVYNDLHDKMDAWIASLDANNPATLSYTRLKIYPIWYFFQGKVRNAVKRWIKTNYEDKMDIINNNVVDADVPDR</sequence>
<dbReference type="InterPro" id="IPR013783">
    <property type="entry name" value="Ig-like_fold"/>
</dbReference>
<evidence type="ECO:0000313" key="4">
    <source>
        <dbReference type="Proteomes" id="UP000279562"/>
    </source>
</evidence>
<organism evidence="3 4">
    <name type="scientific">Prevotella heparinolytica</name>
    <dbReference type="NCBI Taxonomy" id="28113"/>
    <lineage>
        <taxon>Bacteria</taxon>
        <taxon>Pseudomonadati</taxon>
        <taxon>Bacteroidota</taxon>
        <taxon>Bacteroidia</taxon>
        <taxon>Bacteroidales</taxon>
        <taxon>Bacteroidaceae</taxon>
        <taxon>Bacteroides</taxon>
    </lineage>
</organism>
<dbReference type="Proteomes" id="UP000279562">
    <property type="component" value="Unassembled WGS sequence"/>
</dbReference>
<protein>
    <submittedName>
        <fullName evidence="3">Uncharacterized protein</fullName>
    </submittedName>
</protein>
<evidence type="ECO:0000259" key="2">
    <source>
        <dbReference type="Pfam" id="PF13004"/>
    </source>
</evidence>
<dbReference type="Gene3D" id="2.60.40.10">
    <property type="entry name" value="Immunoglobulins"/>
    <property type="match status" value="1"/>
</dbReference>
<name>A0A3P2ACT2_9BACE</name>
<feature type="domain" description="BACON" evidence="2">
    <location>
        <begin position="71"/>
        <end position="122"/>
    </location>
</feature>
<reference evidence="3 4" key="1">
    <citation type="submission" date="2018-11" db="EMBL/GenBank/DDBJ databases">
        <title>Genomes From Bacteria Associated with the Canine Oral Cavity: a Test Case for Automated Genome-Based Taxonomic Assignment.</title>
        <authorList>
            <person name="Coil D.A."/>
            <person name="Jospin G."/>
            <person name="Darling A.E."/>
            <person name="Wallis C."/>
            <person name="Davis I.J."/>
            <person name="Harris S."/>
            <person name="Eisen J.A."/>
            <person name="Holcombe L.J."/>
            <person name="O'Flynn C."/>
        </authorList>
    </citation>
    <scope>NUCLEOTIDE SEQUENCE [LARGE SCALE GENOMIC DNA]</scope>
    <source>
        <strain evidence="3 4">OH1047_COT-310</strain>
    </source>
</reference>
<evidence type="ECO:0000313" key="3">
    <source>
        <dbReference type="EMBL" id="RRD93241.1"/>
    </source>
</evidence>
<dbReference type="Pfam" id="PF01823">
    <property type="entry name" value="MACPF"/>
    <property type="match status" value="1"/>
</dbReference>
<evidence type="ECO:0000259" key="1">
    <source>
        <dbReference type="Pfam" id="PF01823"/>
    </source>
</evidence>
<feature type="domain" description="MACPF" evidence="1">
    <location>
        <begin position="286"/>
        <end position="466"/>
    </location>
</feature>
<comment type="caution">
    <text evidence="3">The sequence shown here is derived from an EMBL/GenBank/DDBJ whole genome shotgun (WGS) entry which is preliminary data.</text>
</comment>